<organism evidence="2">
    <name type="scientific">freshwater metagenome</name>
    <dbReference type="NCBI Taxonomy" id="449393"/>
    <lineage>
        <taxon>unclassified sequences</taxon>
        <taxon>metagenomes</taxon>
        <taxon>ecological metagenomes</taxon>
    </lineage>
</organism>
<dbReference type="PANTHER" id="PTHR35568">
    <property type="entry name" value="TRANSCRIPTIONAL REGULATOR DAUR"/>
    <property type="match status" value="1"/>
</dbReference>
<accession>A0A094PMU9</accession>
<evidence type="ECO:0000313" key="2">
    <source>
        <dbReference type="EMBL" id="KGA13040.1"/>
    </source>
</evidence>
<feature type="domain" description="Transcriptional regulator DauR-like HTH" evidence="1">
    <location>
        <begin position="64"/>
        <end position="125"/>
    </location>
</feature>
<sequence>MTSSEISQTPLDVNHPVLATLQPLVDALGCSVIDATQIEAADIPLVYEGELIAAVRLPDLHGALARLIDSVEREMGQQLPDMNREQKQLAIRLLDERGAFTLRRAVEDVADAMGVSRITVYNYLNAIHR</sequence>
<dbReference type="InterPro" id="IPR039446">
    <property type="entry name" value="DauR-like"/>
</dbReference>
<proteinExistence type="predicted"/>
<dbReference type="InterPro" id="IPR039445">
    <property type="entry name" value="DauR-like_HTH"/>
</dbReference>
<dbReference type="PANTHER" id="PTHR35568:SF1">
    <property type="entry name" value="TRANSCRIPTIONAL REGULATOR DAUR"/>
    <property type="match status" value="1"/>
</dbReference>
<dbReference type="EMBL" id="JNSL01000203">
    <property type="protein sequence ID" value="KGA13040.1"/>
    <property type="molecule type" value="Genomic_DNA"/>
</dbReference>
<dbReference type="Pfam" id="PF13309">
    <property type="entry name" value="HTH_22"/>
    <property type="match status" value="1"/>
</dbReference>
<gene>
    <name evidence="2" type="ORF">GM51_20835</name>
</gene>
<name>A0A094PMU9_9ZZZZ</name>
<reference evidence="2" key="1">
    <citation type="submission" date="2014-06" db="EMBL/GenBank/DDBJ databases">
        <title>Key roles for freshwater Actinobacteria revealed by deep metagenomic sequencing.</title>
        <authorList>
            <person name="Ghai R."/>
            <person name="Mizuno C.M."/>
            <person name="Picazo A."/>
            <person name="Camacho A."/>
            <person name="Rodriguez-Valera F."/>
        </authorList>
    </citation>
    <scope>NUCLEOTIDE SEQUENCE</scope>
</reference>
<evidence type="ECO:0000259" key="1">
    <source>
        <dbReference type="Pfam" id="PF13309"/>
    </source>
</evidence>
<comment type="caution">
    <text evidence="2">The sequence shown here is derived from an EMBL/GenBank/DDBJ whole genome shotgun (WGS) entry which is preliminary data.</text>
</comment>
<dbReference type="AlphaFoldDB" id="A0A094PMU9"/>
<protein>
    <recommendedName>
        <fullName evidence="1">Transcriptional regulator DauR-like HTH domain-containing protein</fullName>
    </recommendedName>
</protein>